<feature type="binding site" evidence="11">
    <location>
        <position position="398"/>
    </location>
    <ligand>
        <name>substrate</name>
    </ligand>
</feature>
<dbReference type="InterPro" id="IPR002813">
    <property type="entry name" value="Arg_biosynth_ArgJ"/>
</dbReference>
<keyword evidence="7 11" id="KW-0808">Transferase</keyword>
<dbReference type="Gene3D" id="3.10.20.340">
    <property type="entry name" value="ArgJ beta chain, C-terminal domain"/>
    <property type="match status" value="1"/>
</dbReference>
<organism evidence="12 13">
    <name type="scientific">Nitrospira defluvii</name>
    <dbReference type="NCBI Taxonomy" id="330214"/>
    <lineage>
        <taxon>Bacteria</taxon>
        <taxon>Pseudomonadati</taxon>
        <taxon>Nitrospirota</taxon>
        <taxon>Nitrospiria</taxon>
        <taxon>Nitrospirales</taxon>
        <taxon>Nitrospiraceae</taxon>
        <taxon>Nitrospira</taxon>
    </lineage>
</organism>
<dbReference type="NCBIfam" id="NF003802">
    <property type="entry name" value="PRK05388.1"/>
    <property type="match status" value="1"/>
</dbReference>
<dbReference type="UniPathway" id="UPA00068">
    <property type="reaction ID" value="UER00106"/>
</dbReference>
<feature type="binding site" evidence="11">
    <location>
        <position position="152"/>
    </location>
    <ligand>
        <name>substrate</name>
    </ligand>
</feature>
<protein>
    <recommendedName>
        <fullName evidence="11">Arginine biosynthesis bifunctional protein ArgJ</fullName>
    </recommendedName>
    <domain>
        <recommendedName>
            <fullName evidence="11">Glutamate N-acetyltransferase</fullName>
            <ecNumber evidence="11">2.3.1.35</ecNumber>
        </recommendedName>
        <alternativeName>
            <fullName evidence="11">Ornithine acetyltransferase</fullName>
            <shortName evidence="11">OATase</shortName>
        </alternativeName>
        <alternativeName>
            <fullName evidence="11">Ornithine transacetylase</fullName>
        </alternativeName>
    </domain>
    <domain>
        <recommendedName>
            <fullName evidence="11">Amino-acid acetyltransferase</fullName>
            <ecNumber evidence="11">2.3.1.1</ecNumber>
        </recommendedName>
        <alternativeName>
            <fullName evidence="11">N-acetylglutamate synthase</fullName>
            <shortName evidence="11">AGSase</shortName>
        </alternativeName>
    </domain>
    <component>
        <recommendedName>
            <fullName evidence="11">Arginine biosynthesis bifunctional protein ArgJ alpha chain</fullName>
        </recommendedName>
    </component>
    <component>
        <recommendedName>
            <fullName evidence="11">Arginine biosynthesis bifunctional protein ArgJ beta chain</fullName>
        </recommendedName>
    </component>
</protein>
<evidence type="ECO:0000256" key="2">
    <source>
        <dbReference type="ARBA" id="ARBA00006774"/>
    </source>
</evidence>
<comment type="subcellular location">
    <subcellularLocation>
        <location evidence="1 11">Cytoplasm</location>
    </subcellularLocation>
</comment>
<comment type="function">
    <text evidence="11">Catalyzes two activities which are involved in the cyclic version of arginine biosynthesis: the synthesis of N-acetylglutamate from glutamate and acetyl-CoA as the acetyl donor, and of ornithine by transacetylation between N(2)-acetylornithine and glutamate.</text>
</comment>
<dbReference type="GO" id="GO:0005737">
    <property type="term" value="C:cytoplasm"/>
    <property type="evidence" value="ECO:0007669"/>
    <property type="project" value="UniProtKB-SubCell"/>
</dbReference>
<dbReference type="PANTHER" id="PTHR23100">
    <property type="entry name" value="ARGININE BIOSYNTHESIS BIFUNCTIONAL PROTEIN ARGJ"/>
    <property type="match status" value="1"/>
</dbReference>
<accession>D8PGS5</accession>
<dbReference type="STRING" id="330214.NIDE2756"/>
<comment type="pathway">
    <text evidence="11">Amino-acid biosynthesis; L-arginine biosynthesis; N(2)-acetyl-L-ornithine from L-glutamate: step 1/4.</text>
</comment>
<dbReference type="HOGENOM" id="CLU_027172_1_0_0"/>
<dbReference type="EMBL" id="FP929003">
    <property type="protein sequence ID" value="CBK42462.1"/>
    <property type="molecule type" value="Genomic_DNA"/>
</dbReference>
<feature type="site" description="Involved in the stabilization of negative charge on the oxyanion by the formation of the oxyanion hole" evidence="11">
    <location>
        <position position="116"/>
    </location>
</feature>
<evidence type="ECO:0000313" key="12">
    <source>
        <dbReference type="EMBL" id="CBK42462.1"/>
    </source>
</evidence>
<evidence type="ECO:0000256" key="7">
    <source>
        <dbReference type="ARBA" id="ARBA00022679"/>
    </source>
</evidence>
<keyword evidence="8 11" id="KW-0068">Autocatalytic cleavage</keyword>
<keyword evidence="9 11" id="KW-0511">Multifunctional enzyme</keyword>
<dbReference type="Proteomes" id="UP000001660">
    <property type="component" value="Chromosome"/>
</dbReference>
<dbReference type="GO" id="GO:0006592">
    <property type="term" value="P:ornithine biosynthetic process"/>
    <property type="evidence" value="ECO:0007669"/>
    <property type="project" value="TreeGrafter"/>
</dbReference>
<evidence type="ECO:0000256" key="9">
    <source>
        <dbReference type="ARBA" id="ARBA00023268"/>
    </source>
</evidence>
<comment type="pathway">
    <text evidence="11">Amino-acid biosynthesis; L-arginine biosynthesis; L-ornithine and N-acetyl-L-glutamate from L-glutamate and N(2)-acetyl-L-ornithine (cyclic): step 1/1.</text>
</comment>
<dbReference type="GO" id="GO:0004358">
    <property type="term" value="F:L-glutamate N-acetyltransferase activity, acting on acetyl-L-ornithine as donor"/>
    <property type="evidence" value="ECO:0007669"/>
    <property type="project" value="UniProtKB-UniRule"/>
</dbReference>
<feature type="active site" description="Nucleophile" evidence="11">
    <location>
        <position position="189"/>
    </location>
</feature>
<feature type="binding site" evidence="11">
    <location>
        <position position="275"/>
    </location>
    <ligand>
        <name>substrate</name>
    </ligand>
</feature>
<dbReference type="FunFam" id="3.30.2330.10:FF:000001">
    <property type="entry name" value="Arginine biosynthesis bifunctional protein ArgJ, mitochondrial"/>
    <property type="match status" value="1"/>
</dbReference>
<reference evidence="12 13" key="1">
    <citation type="journal article" date="2010" name="Proc. Natl. Acad. Sci. U.S.A.">
        <title>A Nitrospira metagenome illuminates the physiology and evolution of globally important nitrite-oxidizing bacteria.</title>
        <authorList>
            <person name="Lucker S."/>
            <person name="Wagner M."/>
            <person name="Maixner F."/>
            <person name="Pelletier E."/>
            <person name="Koch H."/>
            <person name="Vacherie B."/>
            <person name="Rattei T."/>
            <person name="Sinninghe Damste J."/>
            <person name="Spieck E."/>
            <person name="Le Paslier D."/>
            <person name="Daims H."/>
        </authorList>
    </citation>
    <scope>NUCLEOTIDE SEQUENCE [LARGE SCALE GENOMIC DNA]</scope>
</reference>
<feature type="binding site" evidence="11">
    <location>
        <position position="403"/>
    </location>
    <ligand>
        <name>substrate</name>
    </ligand>
</feature>
<feature type="binding site" evidence="11">
    <location>
        <position position="178"/>
    </location>
    <ligand>
        <name>substrate</name>
    </ligand>
</feature>
<feature type="site" description="Cleavage; by autolysis" evidence="11">
    <location>
        <begin position="188"/>
        <end position="189"/>
    </location>
</feature>
<dbReference type="GO" id="GO:0004042">
    <property type="term" value="F:L-glutamate N-acetyltransferase activity"/>
    <property type="evidence" value="ECO:0007669"/>
    <property type="project" value="UniProtKB-UniRule"/>
</dbReference>
<comment type="similarity">
    <text evidence="2 11">Belongs to the ArgJ family.</text>
</comment>
<dbReference type="NCBIfam" id="TIGR00120">
    <property type="entry name" value="ArgJ"/>
    <property type="match status" value="1"/>
</dbReference>
<dbReference type="MEROPS" id="T05.002"/>
<dbReference type="FunFam" id="3.10.20.340:FF:000003">
    <property type="entry name" value="Arginine biosynthesis bifunctional protein ArgJ"/>
    <property type="match status" value="1"/>
</dbReference>
<dbReference type="FunFam" id="3.60.70.12:FF:000001">
    <property type="entry name" value="Arginine biosynthesis bifunctional protein ArgJ, chloroplastic"/>
    <property type="match status" value="1"/>
</dbReference>
<dbReference type="CDD" id="cd02152">
    <property type="entry name" value="OAT"/>
    <property type="match status" value="1"/>
</dbReference>
<comment type="catalytic activity">
    <reaction evidence="11">
        <text>L-glutamate + acetyl-CoA = N-acetyl-L-glutamate + CoA + H(+)</text>
        <dbReference type="Rhea" id="RHEA:24292"/>
        <dbReference type="ChEBI" id="CHEBI:15378"/>
        <dbReference type="ChEBI" id="CHEBI:29985"/>
        <dbReference type="ChEBI" id="CHEBI:44337"/>
        <dbReference type="ChEBI" id="CHEBI:57287"/>
        <dbReference type="ChEBI" id="CHEBI:57288"/>
        <dbReference type="EC" id="2.3.1.1"/>
    </reaction>
</comment>
<keyword evidence="6 11" id="KW-0028">Amino-acid biosynthesis</keyword>
<dbReference type="SUPFAM" id="SSF56266">
    <property type="entry name" value="DmpA/ArgJ-like"/>
    <property type="match status" value="1"/>
</dbReference>
<dbReference type="InterPro" id="IPR016117">
    <property type="entry name" value="ArgJ-like_dom_sf"/>
</dbReference>
<evidence type="ECO:0000256" key="8">
    <source>
        <dbReference type="ARBA" id="ARBA00022813"/>
    </source>
</evidence>
<keyword evidence="5 11" id="KW-0055">Arginine biosynthesis</keyword>
<feature type="binding site" evidence="11">
    <location>
        <position position="189"/>
    </location>
    <ligand>
        <name>substrate</name>
    </ligand>
</feature>
<evidence type="ECO:0000256" key="4">
    <source>
        <dbReference type="ARBA" id="ARBA00022490"/>
    </source>
</evidence>
<dbReference type="GO" id="GO:0006526">
    <property type="term" value="P:L-arginine biosynthetic process"/>
    <property type="evidence" value="ECO:0007669"/>
    <property type="project" value="UniProtKB-UniRule"/>
</dbReference>
<dbReference type="InterPro" id="IPR042195">
    <property type="entry name" value="ArgJ_beta_C"/>
</dbReference>
<comment type="catalytic activity">
    <reaction evidence="11">
        <text>N(2)-acetyl-L-ornithine + L-glutamate = N-acetyl-L-glutamate + L-ornithine</text>
        <dbReference type="Rhea" id="RHEA:15349"/>
        <dbReference type="ChEBI" id="CHEBI:29985"/>
        <dbReference type="ChEBI" id="CHEBI:44337"/>
        <dbReference type="ChEBI" id="CHEBI:46911"/>
        <dbReference type="ChEBI" id="CHEBI:57805"/>
        <dbReference type="EC" id="2.3.1.35"/>
    </reaction>
</comment>
<comment type="subunit">
    <text evidence="3 11">Heterotetramer of two alpha and two beta chains.</text>
</comment>
<evidence type="ECO:0000313" key="13">
    <source>
        <dbReference type="Proteomes" id="UP000001660"/>
    </source>
</evidence>
<dbReference type="KEGG" id="nde:NIDE2756"/>
<evidence type="ECO:0000256" key="11">
    <source>
        <dbReference type="HAMAP-Rule" id="MF_01106"/>
    </source>
</evidence>
<keyword evidence="4 11" id="KW-0963">Cytoplasm</keyword>
<feature type="chain" id="PRO_5023226510" description="Arginine biosynthesis bifunctional protein ArgJ alpha chain" evidence="11">
    <location>
        <begin position="1"/>
        <end position="188"/>
    </location>
</feature>
<evidence type="ECO:0000256" key="5">
    <source>
        <dbReference type="ARBA" id="ARBA00022571"/>
    </source>
</evidence>
<dbReference type="eggNOG" id="COG1364">
    <property type="taxonomic scope" value="Bacteria"/>
</dbReference>
<sequence length="403" mass="42491">MKIITGGVTAPIGFRAAGMYSGIKKKQKKQLDLALLVSEQEGPIAGVFTTNQVVAAPVVLDRLHLKKGVGRAILVNSGNANACTGPDGMRVAKEMAQLAATALDCPPHTIFVGSTGVIGQPLPIDCIRNAVPLLLARVTRRGGNEAAQAIMTTDLKPKQVAVRARLGGRMVTVGGMAKGSGMIHPNMATMLGYLTTDAVIGRSALQTALSQAVDQSFNCITVDGDTSTNDTVLLLANGMAGNQTLKPGSADFRKFCAMVETVCRTLALKICWDGEGVTKVVRVEVVRARSTTAAKQIAQTIATSNLVKTALFGGDANWGRVMAALGRAGVPIDPALVSLQFGDVPMVRNGQGLGRGAEQKLTKVFRAKEFTIRVDLAQGKAGAHMWTTDLSYEYVRINASYRS</sequence>
<dbReference type="PANTHER" id="PTHR23100:SF0">
    <property type="entry name" value="ARGININE BIOSYNTHESIS BIFUNCTIONAL PROTEIN ARGJ, MITOCHONDRIAL"/>
    <property type="match status" value="1"/>
</dbReference>
<name>D8PGS5_9BACT</name>
<gene>
    <name evidence="11 12" type="primary">argJ</name>
    <name evidence="12" type="ORF">NIDE2756</name>
</gene>
<evidence type="ECO:0000256" key="1">
    <source>
        <dbReference type="ARBA" id="ARBA00004496"/>
    </source>
</evidence>
<dbReference type="EC" id="2.3.1.1" evidence="11"/>
<keyword evidence="13" id="KW-1185">Reference proteome</keyword>
<dbReference type="HAMAP" id="MF_01106">
    <property type="entry name" value="ArgJ"/>
    <property type="match status" value="1"/>
</dbReference>
<dbReference type="Pfam" id="PF01960">
    <property type="entry name" value="ArgJ"/>
    <property type="match status" value="1"/>
</dbReference>
<dbReference type="AlphaFoldDB" id="D8PGS5"/>
<dbReference type="Gene3D" id="3.60.70.12">
    <property type="entry name" value="L-amino peptidase D-ALA esterase/amidase"/>
    <property type="match status" value="1"/>
</dbReference>
<proteinExistence type="inferred from homology"/>
<evidence type="ECO:0000256" key="10">
    <source>
        <dbReference type="ARBA" id="ARBA00023315"/>
    </source>
</evidence>
<keyword evidence="10 11" id="KW-0012">Acyltransferase</keyword>
<dbReference type="EC" id="2.3.1.35" evidence="11"/>
<evidence type="ECO:0000256" key="3">
    <source>
        <dbReference type="ARBA" id="ARBA00011475"/>
    </source>
</evidence>
<evidence type="ECO:0000256" key="6">
    <source>
        <dbReference type="ARBA" id="ARBA00022605"/>
    </source>
</evidence>
<dbReference type="OrthoDB" id="9804242at2"/>
<feature type="site" description="Involved in the stabilization of negative charge on the oxyanion by the formation of the oxyanion hole" evidence="11">
    <location>
        <position position="115"/>
    </location>
</feature>
<feature type="chain" id="PRO_5023226511" description="Arginine biosynthesis bifunctional protein ArgJ beta chain" evidence="11">
    <location>
        <begin position="189"/>
        <end position="403"/>
    </location>
</feature>